<evidence type="ECO:0000256" key="1">
    <source>
        <dbReference type="ARBA" id="ARBA00004459"/>
    </source>
</evidence>
<comment type="similarity">
    <text evidence="2 10">Belongs to the outer membrane factor (OMF) (TC 1.B.17) family.</text>
</comment>
<evidence type="ECO:0000256" key="9">
    <source>
        <dbReference type="ARBA" id="ARBA00037313"/>
    </source>
</evidence>
<name>A0A085G7N4_EWIA3</name>
<evidence type="ECO:0000256" key="7">
    <source>
        <dbReference type="ARBA" id="ARBA00023139"/>
    </source>
</evidence>
<keyword evidence="13" id="KW-1185">Reference proteome</keyword>
<dbReference type="EMBL" id="JMPJ01000064">
    <property type="protein sequence ID" value="KFC79729.1"/>
    <property type="molecule type" value="Genomic_DNA"/>
</dbReference>
<dbReference type="AlphaFoldDB" id="A0A085G7N4"/>
<dbReference type="RefSeq" id="WP_034792677.1">
    <property type="nucleotide sequence ID" value="NZ_JMPJ01000064.1"/>
</dbReference>
<feature type="coiled-coil region" evidence="11">
    <location>
        <begin position="233"/>
        <end position="260"/>
    </location>
</feature>
<dbReference type="PANTHER" id="PTHR30203">
    <property type="entry name" value="OUTER MEMBRANE CATION EFFLUX PROTEIN"/>
    <property type="match status" value="1"/>
</dbReference>
<dbReference type="SUPFAM" id="SSF56954">
    <property type="entry name" value="Outer membrane efflux proteins (OEP)"/>
    <property type="match status" value="1"/>
</dbReference>
<keyword evidence="3 10" id="KW-1134">Transmembrane beta strand</keyword>
<dbReference type="PANTHER" id="PTHR30203:SF20">
    <property type="entry name" value="MULTIDRUG RESISTANCE OUTER MEMBRANE PROTEIN MDTP-RELATED"/>
    <property type="match status" value="1"/>
</dbReference>
<dbReference type="InterPro" id="IPR010131">
    <property type="entry name" value="MdtP/NodT-like"/>
</dbReference>
<sequence length="484" mass="52422">MSLQASWRLTPLFAVLLLAGCASSDNLAPQSTLLDTQQLKLAQPKVSSMAISPQWWRSLNDPQLDALMTTTLQNSPSLRQAAARVREAQSILGGAHAAQTPNIDATASRRRERISQNTIPPFLTSYPSAPIYDTSNALGLNFNYELDWWGKFQNQVNAAKAQVDSARAEQAQAALNLTSSVASAYYQLQANLAVQKVLKQEVDNNQRLADLRKAQYQAGIYGVDVPQQIQAQADSAKQQLIESQSQIDQLKHQLAALAGQGPDAMNNLREVSLPADDAISPKSELTLDLLGKRPDIAAQRSLVESYLQTVKATKKEFYPSLTISAFAGLNTTDYGGTHPNLLEAASKAWNITPALSLPIFHGGELRSQLAGDSARYDESVESYNQTILTAVQQTADAMTVAQSSAAQLQQASSAVKSIEDVYRVADARYRAGVIGRDELLTSQSALLQQQQTQLNASSNLLQAKISLIRELGGGYQAPAADKNQ</sequence>
<evidence type="ECO:0000256" key="3">
    <source>
        <dbReference type="ARBA" id="ARBA00022452"/>
    </source>
</evidence>
<evidence type="ECO:0000313" key="12">
    <source>
        <dbReference type="EMBL" id="KFC79729.1"/>
    </source>
</evidence>
<reference evidence="12 13" key="1">
    <citation type="submission" date="2014-05" db="EMBL/GenBank/DDBJ databases">
        <title>ATOL: Assembling a taxonomically balanced genome-scale reconstruction of the evolutionary history of the Enterobacteriaceae.</title>
        <authorList>
            <person name="Plunkett G.III."/>
            <person name="Neeno-Eckwall E.C."/>
            <person name="Glasner J.D."/>
            <person name="Perna N.T."/>
        </authorList>
    </citation>
    <scope>NUCLEOTIDE SEQUENCE [LARGE SCALE GENOMIC DNA]</scope>
    <source>
        <strain evidence="12 13">ATCC 33852</strain>
    </source>
</reference>
<comment type="function">
    <text evidence="9">Could be involved in resistance to puromycin, acriflavine and tetraphenylarsonium chloride.</text>
</comment>
<evidence type="ECO:0000256" key="6">
    <source>
        <dbReference type="ARBA" id="ARBA00023136"/>
    </source>
</evidence>
<organism evidence="12 13">
    <name type="scientific">Ewingella americana (strain ATCC 33852 / DSM 4580 / CCUG 14506 / JCM 5911 / LMG 7869 / NCTC 12157 / CDC 1468-78)</name>
    <dbReference type="NCBI Taxonomy" id="910964"/>
    <lineage>
        <taxon>Bacteria</taxon>
        <taxon>Pseudomonadati</taxon>
        <taxon>Pseudomonadota</taxon>
        <taxon>Gammaproteobacteria</taxon>
        <taxon>Enterobacterales</taxon>
        <taxon>Yersiniaceae</taxon>
        <taxon>Ewingella</taxon>
    </lineage>
</organism>
<keyword evidence="8 10" id="KW-0449">Lipoprotein</keyword>
<accession>A0A085G7N4</accession>
<evidence type="ECO:0000256" key="11">
    <source>
        <dbReference type="SAM" id="Coils"/>
    </source>
</evidence>
<feature type="signal peptide" evidence="10">
    <location>
        <begin position="1"/>
        <end position="24"/>
    </location>
</feature>
<evidence type="ECO:0000256" key="10">
    <source>
        <dbReference type="RuleBase" id="RU362097"/>
    </source>
</evidence>
<dbReference type="eggNOG" id="COG1538">
    <property type="taxonomic scope" value="Bacteria"/>
</dbReference>
<dbReference type="Gene3D" id="1.20.1600.10">
    <property type="entry name" value="Outer membrane efflux proteins (OEP)"/>
    <property type="match status" value="1"/>
</dbReference>
<keyword evidence="7 10" id="KW-0564">Palmitate</keyword>
<dbReference type="GO" id="GO:0015562">
    <property type="term" value="F:efflux transmembrane transporter activity"/>
    <property type="evidence" value="ECO:0007669"/>
    <property type="project" value="InterPro"/>
</dbReference>
<keyword evidence="6 10" id="KW-0472">Membrane</keyword>
<dbReference type="InterPro" id="IPR003423">
    <property type="entry name" value="OMP_efflux"/>
</dbReference>
<evidence type="ECO:0000256" key="2">
    <source>
        <dbReference type="ARBA" id="ARBA00007613"/>
    </source>
</evidence>
<keyword evidence="5 10" id="KW-0732">Signal</keyword>
<dbReference type="GeneID" id="78382718"/>
<dbReference type="OrthoDB" id="9770517at2"/>
<gene>
    <name evidence="12" type="ORF">GEAM_2881</name>
</gene>
<evidence type="ECO:0000313" key="13">
    <source>
        <dbReference type="Proteomes" id="UP000028640"/>
    </source>
</evidence>
<dbReference type="Gene3D" id="2.20.200.10">
    <property type="entry name" value="Outer membrane efflux proteins (OEP)"/>
    <property type="match status" value="1"/>
</dbReference>
<evidence type="ECO:0000256" key="5">
    <source>
        <dbReference type="ARBA" id="ARBA00022729"/>
    </source>
</evidence>
<comment type="caution">
    <text evidence="12">The sequence shown here is derived from an EMBL/GenBank/DDBJ whole genome shotgun (WGS) entry which is preliminary data.</text>
</comment>
<comment type="subcellular location">
    <subcellularLocation>
        <location evidence="1 10">Cell outer membrane</location>
        <topology evidence="1 10">Lipid-anchor</topology>
    </subcellularLocation>
</comment>
<evidence type="ECO:0000256" key="4">
    <source>
        <dbReference type="ARBA" id="ARBA00022692"/>
    </source>
</evidence>
<evidence type="ECO:0000256" key="8">
    <source>
        <dbReference type="ARBA" id="ARBA00023288"/>
    </source>
</evidence>
<protein>
    <submittedName>
        <fullName evidence="12">Outer membrane component of a tripartite multidrug resistance system</fullName>
    </submittedName>
</protein>
<dbReference type="STRING" id="910964.GEAM_2881"/>
<dbReference type="Proteomes" id="UP000028640">
    <property type="component" value="Unassembled WGS sequence"/>
</dbReference>
<dbReference type="Pfam" id="PF02321">
    <property type="entry name" value="OEP"/>
    <property type="match status" value="2"/>
</dbReference>
<proteinExistence type="inferred from homology"/>
<keyword evidence="4 10" id="KW-0812">Transmembrane</keyword>
<dbReference type="NCBIfam" id="TIGR01845">
    <property type="entry name" value="outer_NodT"/>
    <property type="match status" value="1"/>
</dbReference>
<feature type="chain" id="PRO_5001433007" evidence="10">
    <location>
        <begin position="25"/>
        <end position="484"/>
    </location>
</feature>
<keyword evidence="11" id="KW-0175">Coiled coil</keyword>
<dbReference type="GO" id="GO:0009279">
    <property type="term" value="C:cell outer membrane"/>
    <property type="evidence" value="ECO:0007669"/>
    <property type="project" value="UniProtKB-SubCell"/>
</dbReference>